<name>A0ABT1HGT5_9NOCA</name>
<gene>
    <name evidence="2" type="ORF">LX13_002758</name>
</gene>
<accession>A0ABT1HGT5</accession>
<evidence type="ECO:0000313" key="3">
    <source>
        <dbReference type="Proteomes" id="UP001206895"/>
    </source>
</evidence>
<dbReference type="EMBL" id="JAMTCJ010000003">
    <property type="protein sequence ID" value="MCP2176930.1"/>
    <property type="molecule type" value="Genomic_DNA"/>
</dbReference>
<dbReference type="Proteomes" id="UP001206895">
    <property type="component" value="Unassembled WGS sequence"/>
</dbReference>
<keyword evidence="1" id="KW-0812">Transmembrane</keyword>
<feature type="transmembrane region" description="Helical" evidence="1">
    <location>
        <begin position="30"/>
        <end position="49"/>
    </location>
</feature>
<keyword evidence="3" id="KW-1185">Reference proteome</keyword>
<evidence type="ECO:0000313" key="2">
    <source>
        <dbReference type="EMBL" id="MCP2176930.1"/>
    </source>
</evidence>
<comment type="caution">
    <text evidence="2">The sequence shown here is derived from an EMBL/GenBank/DDBJ whole genome shotgun (WGS) entry which is preliminary data.</text>
</comment>
<keyword evidence="1" id="KW-1133">Transmembrane helix</keyword>
<evidence type="ECO:0008006" key="4">
    <source>
        <dbReference type="Google" id="ProtNLM"/>
    </source>
</evidence>
<organism evidence="2 3">
    <name type="scientific">Williamsia maris</name>
    <dbReference type="NCBI Taxonomy" id="72806"/>
    <lineage>
        <taxon>Bacteria</taxon>
        <taxon>Bacillati</taxon>
        <taxon>Actinomycetota</taxon>
        <taxon>Actinomycetes</taxon>
        <taxon>Mycobacteriales</taxon>
        <taxon>Nocardiaceae</taxon>
        <taxon>Williamsia</taxon>
    </lineage>
</organism>
<reference evidence="2 3" key="1">
    <citation type="submission" date="2022-06" db="EMBL/GenBank/DDBJ databases">
        <title>Genomic Encyclopedia of Archaeal and Bacterial Type Strains, Phase II (KMG-II): from individual species to whole genera.</title>
        <authorList>
            <person name="Goeker M."/>
        </authorList>
    </citation>
    <scope>NUCLEOTIDE SEQUENCE [LARGE SCALE GENOMIC DNA]</scope>
    <source>
        <strain evidence="2 3">DSM 44693</strain>
    </source>
</reference>
<dbReference type="RefSeq" id="WP_253661937.1">
    <property type="nucleotide sequence ID" value="NZ_BAAAJQ010000001.1"/>
</dbReference>
<sequence>MTTLTATTVSPREARTPAPTVEIAGVDWPLYKLQAVAFGLVVALLVGIVTESAEWTAWTLTIATAAVWWLRRAAHRRLR</sequence>
<keyword evidence="1" id="KW-0472">Membrane</keyword>
<protein>
    <recommendedName>
        <fullName evidence="4">DUF2631 domain-containing protein</fullName>
    </recommendedName>
</protein>
<feature type="transmembrane region" description="Helical" evidence="1">
    <location>
        <begin position="55"/>
        <end position="71"/>
    </location>
</feature>
<proteinExistence type="predicted"/>
<evidence type="ECO:0000256" key="1">
    <source>
        <dbReference type="SAM" id="Phobius"/>
    </source>
</evidence>